<dbReference type="Gene3D" id="1.20.120.1760">
    <property type="match status" value="1"/>
</dbReference>
<protein>
    <submittedName>
        <fullName evidence="2">CDP-alcohol phosphatidyltransferase</fullName>
    </submittedName>
</protein>
<dbReference type="InterPro" id="IPR000462">
    <property type="entry name" value="CDP-OH_P_trans"/>
</dbReference>
<feature type="transmembrane region" description="Helical" evidence="1">
    <location>
        <begin position="158"/>
        <end position="177"/>
    </location>
</feature>
<evidence type="ECO:0000313" key="2">
    <source>
        <dbReference type="EMBL" id="PKR55540.1"/>
    </source>
</evidence>
<keyword evidence="2" id="KW-0808">Transferase</keyword>
<dbReference type="GO" id="GO:0016020">
    <property type="term" value="C:membrane"/>
    <property type="evidence" value="ECO:0007669"/>
    <property type="project" value="InterPro"/>
</dbReference>
<gene>
    <name evidence="2" type="ORF">COO20_05085</name>
</gene>
<feature type="transmembrane region" description="Helical" evidence="1">
    <location>
        <begin position="34"/>
        <end position="60"/>
    </location>
</feature>
<dbReference type="AlphaFoldDB" id="A0A2N3KYH0"/>
<comment type="caution">
    <text evidence="2">The sequence shown here is derived from an EMBL/GenBank/DDBJ whole genome shotgun (WGS) entry which is preliminary data.</text>
</comment>
<reference evidence="2 3" key="1">
    <citation type="submission" date="2017-09" db="EMBL/GenBank/DDBJ databases">
        <title>Biodiversity and function of Thalassospira species in the particle-attached aromatic-hydrocarbon-degrading consortia from the surface seawater of the South China Sea.</title>
        <authorList>
            <person name="Dong C."/>
            <person name="Liu R."/>
            <person name="Shao Z."/>
        </authorList>
    </citation>
    <scope>NUCLEOTIDE SEQUENCE [LARGE SCALE GENOMIC DNA]</scope>
    <source>
        <strain evidence="2 3">CSC1P2</strain>
    </source>
</reference>
<sequence length="211" mass="22774">MFDARLRPLIDPPLNAVARRLSGSGITPNMVTGFGFLLGLMAAFTLAINLYYIAAGLIILSRLADGMDGAIARHAAPRSRHPNAKTQESDIGGYYDIVADFLFYSGMVLAFAIGRPQDALMAAFLIFCFVGTGSSFLAYAIIAAKRGDNHEKQGKKSFYYLTGITEGSETIAALLAFCIFPQYFQLIAAVFGALCLITTFGRVLQATRDFG</sequence>
<dbReference type="Proteomes" id="UP000233597">
    <property type="component" value="Unassembled WGS sequence"/>
</dbReference>
<keyword evidence="1" id="KW-0812">Transmembrane</keyword>
<evidence type="ECO:0000313" key="3">
    <source>
        <dbReference type="Proteomes" id="UP000233597"/>
    </source>
</evidence>
<feature type="transmembrane region" description="Helical" evidence="1">
    <location>
        <begin position="119"/>
        <end position="142"/>
    </location>
</feature>
<evidence type="ECO:0000256" key="1">
    <source>
        <dbReference type="SAM" id="Phobius"/>
    </source>
</evidence>
<name>A0A2N3KYH0_9PROT</name>
<feature type="transmembrane region" description="Helical" evidence="1">
    <location>
        <begin position="183"/>
        <end position="204"/>
    </location>
</feature>
<organism evidence="2 3">
    <name type="scientific">Thalassospira marina</name>
    <dbReference type="NCBI Taxonomy" id="2048283"/>
    <lineage>
        <taxon>Bacteria</taxon>
        <taxon>Pseudomonadati</taxon>
        <taxon>Pseudomonadota</taxon>
        <taxon>Alphaproteobacteria</taxon>
        <taxon>Rhodospirillales</taxon>
        <taxon>Thalassospiraceae</taxon>
        <taxon>Thalassospira</taxon>
    </lineage>
</organism>
<dbReference type="GO" id="GO:0008654">
    <property type="term" value="P:phospholipid biosynthetic process"/>
    <property type="evidence" value="ECO:0007669"/>
    <property type="project" value="InterPro"/>
</dbReference>
<keyword evidence="1" id="KW-0472">Membrane</keyword>
<dbReference type="RefSeq" id="WP_101264588.1">
    <property type="nucleotide sequence ID" value="NZ_NWTK01000002.1"/>
</dbReference>
<dbReference type="InterPro" id="IPR043130">
    <property type="entry name" value="CDP-OH_PTrfase_TM_dom"/>
</dbReference>
<accession>A0A2N3KYH0</accession>
<dbReference type="Pfam" id="PF01066">
    <property type="entry name" value="CDP-OH_P_transf"/>
    <property type="match status" value="1"/>
</dbReference>
<keyword evidence="1" id="KW-1133">Transmembrane helix</keyword>
<feature type="transmembrane region" description="Helical" evidence="1">
    <location>
        <begin position="94"/>
        <end position="113"/>
    </location>
</feature>
<dbReference type="GO" id="GO:0016780">
    <property type="term" value="F:phosphotransferase activity, for other substituted phosphate groups"/>
    <property type="evidence" value="ECO:0007669"/>
    <property type="project" value="InterPro"/>
</dbReference>
<dbReference type="EMBL" id="NWTK01000002">
    <property type="protein sequence ID" value="PKR55540.1"/>
    <property type="molecule type" value="Genomic_DNA"/>
</dbReference>
<dbReference type="OrthoDB" id="9790577at2"/>
<proteinExistence type="predicted"/>